<evidence type="ECO:0000313" key="1">
    <source>
        <dbReference type="EMBL" id="EEG28973.1"/>
    </source>
</evidence>
<comment type="caution">
    <text evidence="1">The sequence shown here is derived from an EMBL/GenBank/DDBJ whole genome shotgun (WGS) entry which is preliminary data.</text>
</comment>
<dbReference type="PANTHER" id="PTHR34071">
    <property type="entry name" value="5-NITROIMIDAZOLE ANTIBIOTICS RESISTANCE PROTEIN, NIMA-FAMILY-RELATED PROTEIN-RELATED"/>
    <property type="match status" value="1"/>
</dbReference>
<dbReference type="InterPro" id="IPR012349">
    <property type="entry name" value="Split_barrel_FMN-bd"/>
</dbReference>
<dbReference type="SUPFAM" id="SSF50475">
    <property type="entry name" value="FMN-binding split barrel"/>
    <property type="match status" value="1"/>
</dbReference>
<dbReference type="InterPro" id="IPR024747">
    <property type="entry name" value="Pyridox_Oxase-rel"/>
</dbReference>
<name>C0EHP3_9FIRM</name>
<reference evidence="1 2" key="1">
    <citation type="submission" date="2009-01" db="EMBL/GenBank/DDBJ databases">
        <authorList>
            <person name="Fulton L."/>
            <person name="Clifton S."/>
            <person name="Fulton B."/>
            <person name="Xu J."/>
            <person name="Minx P."/>
            <person name="Pepin K.H."/>
            <person name="Johnson M."/>
            <person name="Bhonagiri V."/>
            <person name="Nash W.E."/>
            <person name="Mardis E.R."/>
            <person name="Wilson R.K."/>
        </authorList>
    </citation>
    <scope>NUCLEOTIDE SEQUENCE [LARGE SCALE GENOMIC DNA]</scope>
    <source>
        <strain evidence="1 2">DSM 5476</strain>
    </source>
</reference>
<dbReference type="Gene3D" id="2.30.110.10">
    <property type="entry name" value="Electron Transport, Fmn-binding Protein, Chain A"/>
    <property type="match status" value="1"/>
</dbReference>
<gene>
    <name evidence="1" type="ORF">CLOSTMETH_03388</name>
</gene>
<dbReference type="eggNOG" id="COG3467">
    <property type="taxonomic scope" value="Bacteria"/>
</dbReference>
<dbReference type="Pfam" id="PF12900">
    <property type="entry name" value="Pyridox_ox_2"/>
    <property type="match status" value="1"/>
</dbReference>
<dbReference type="EMBL" id="ACEC01000119">
    <property type="protein sequence ID" value="EEG28973.1"/>
    <property type="molecule type" value="Genomic_DNA"/>
</dbReference>
<dbReference type="STRING" id="537013.CLOSTMETH_03388"/>
<keyword evidence="2" id="KW-1185">Reference proteome</keyword>
<organism evidence="1 2">
    <name type="scientific">[Clostridium] methylpentosum DSM 5476</name>
    <dbReference type="NCBI Taxonomy" id="537013"/>
    <lineage>
        <taxon>Bacteria</taxon>
        <taxon>Bacillati</taxon>
        <taxon>Bacillota</taxon>
        <taxon>Clostridia</taxon>
        <taxon>Eubacteriales</taxon>
        <taxon>Oscillospiraceae</taxon>
        <taxon>Oscillospiraceae incertae sedis</taxon>
    </lineage>
</organism>
<dbReference type="AlphaFoldDB" id="C0EHP3"/>
<dbReference type="Proteomes" id="UP000003340">
    <property type="component" value="Unassembled WGS sequence"/>
</dbReference>
<dbReference type="PANTHER" id="PTHR34071:SF2">
    <property type="entry name" value="FLAVIN-NUCLEOTIDE-BINDING PROTEIN"/>
    <property type="match status" value="1"/>
</dbReference>
<dbReference type="HOGENOM" id="CLU_067890_2_1_9"/>
<evidence type="ECO:0000313" key="2">
    <source>
        <dbReference type="Proteomes" id="UP000003340"/>
    </source>
</evidence>
<accession>C0EHP3</accession>
<reference evidence="1 2" key="2">
    <citation type="submission" date="2009-02" db="EMBL/GenBank/DDBJ databases">
        <title>Draft genome sequence of Clostridium methylpentosum (DSM 5476).</title>
        <authorList>
            <person name="Sudarsanam P."/>
            <person name="Ley R."/>
            <person name="Guruge J."/>
            <person name="Turnbaugh P.J."/>
            <person name="Mahowald M."/>
            <person name="Liep D."/>
            <person name="Gordon J."/>
        </authorList>
    </citation>
    <scope>NUCLEOTIDE SEQUENCE [LARGE SCALE GENOMIC DNA]</scope>
    <source>
        <strain evidence="1 2">DSM 5476</strain>
    </source>
</reference>
<protein>
    <submittedName>
        <fullName evidence="1">Pyridoxamine 5'-phosphate oxidase family protein</fullName>
    </submittedName>
</protein>
<sequence>MKRNRPEEEARKFLAQAENGVLSLITPEGQPYGVMVNHVYDETDNCIFFHCANKGKKLDCIRANPQASFFAVSRNEILPARYATHYDSVIVTGRASVVTEEDEKRRRLELLCDRFSPGEARREEVIQKSWNAVTICKVTIDSITGKSNRDE</sequence>
<proteinExistence type="predicted"/>